<reference evidence="1 2" key="1">
    <citation type="submission" date="2018-12" db="EMBL/GenBank/DDBJ databases">
        <authorList>
            <person name="Yu L."/>
        </authorList>
    </citation>
    <scope>NUCLEOTIDE SEQUENCE [LARGE SCALE GENOMIC DNA]</scope>
    <source>
        <strain evidence="1 2">11S</strain>
    </source>
</reference>
<gene>
    <name evidence="1" type="ORF">EKG36_03745</name>
</gene>
<evidence type="ECO:0008006" key="3">
    <source>
        <dbReference type="Google" id="ProtNLM"/>
    </source>
</evidence>
<evidence type="ECO:0000313" key="1">
    <source>
        <dbReference type="EMBL" id="RTR05877.1"/>
    </source>
</evidence>
<dbReference type="Proteomes" id="UP000267400">
    <property type="component" value="Unassembled WGS sequence"/>
</dbReference>
<dbReference type="AlphaFoldDB" id="A0A3S0HUB1"/>
<proteinExistence type="predicted"/>
<dbReference type="EMBL" id="RXNS01000003">
    <property type="protein sequence ID" value="RTR05877.1"/>
    <property type="molecule type" value="Genomic_DNA"/>
</dbReference>
<comment type="caution">
    <text evidence="1">The sequence shown here is derived from an EMBL/GenBank/DDBJ whole genome shotgun (WGS) entry which is preliminary data.</text>
</comment>
<name>A0A3S0HUB1_9GAMM</name>
<dbReference type="RefSeq" id="WP_126481193.1">
    <property type="nucleotide sequence ID" value="NZ_RXNS01000003.1"/>
</dbReference>
<organism evidence="1 2">
    <name type="scientific">Halomonas nitroreducens</name>
    <dbReference type="NCBI Taxonomy" id="447425"/>
    <lineage>
        <taxon>Bacteria</taxon>
        <taxon>Pseudomonadati</taxon>
        <taxon>Pseudomonadota</taxon>
        <taxon>Gammaproteobacteria</taxon>
        <taxon>Oceanospirillales</taxon>
        <taxon>Halomonadaceae</taxon>
        <taxon>Halomonas</taxon>
    </lineage>
</organism>
<evidence type="ECO:0000313" key="2">
    <source>
        <dbReference type="Proteomes" id="UP000267400"/>
    </source>
</evidence>
<dbReference type="OrthoDB" id="6364510at2"/>
<sequence length="185" mass="19624">MNRIIPFLAVVFFTGCAATTTPDDDSGFSEAVNLEAFEGCYKNCSDTSDGSALVCLSDIIWPKVFEMKNKPEAIFIEQESNNGLVVSAVSNGVTVKESTFEAGKDFHFKDGRIELDREYIASGAGEPGNVFIGIGTGKTVLGLDEYGQGRVSQSVAFAGTGFLIIPVVGAAADVSKIERSESLCN</sequence>
<dbReference type="PROSITE" id="PS51257">
    <property type="entry name" value="PROKAR_LIPOPROTEIN"/>
    <property type="match status" value="1"/>
</dbReference>
<keyword evidence="2" id="KW-1185">Reference proteome</keyword>
<accession>A0A3S0HUB1</accession>
<protein>
    <recommendedName>
        <fullName evidence="3">Lipoprotein</fullName>
    </recommendedName>
</protein>